<dbReference type="InterPro" id="IPR001320">
    <property type="entry name" value="Iontro_rcpt_C"/>
</dbReference>
<dbReference type="OMA" id="MEEGSEW"/>
<dbReference type="SUPFAM" id="SSF53850">
    <property type="entry name" value="Periplasmic binding protein-like II"/>
    <property type="match status" value="1"/>
</dbReference>
<evidence type="ECO:0000313" key="15">
    <source>
        <dbReference type="Proteomes" id="UP000008827"/>
    </source>
</evidence>
<evidence type="ECO:0000256" key="8">
    <source>
        <dbReference type="ARBA" id="ARBA00023180"/>
    </source>
</evidence>
<keyword evidence="8" id="KW-0325">Glycoprotein</keyword>
<dbReference type="AlphaFoldDB" id="K7MNP8"/>
<evidence type="ECO:0000313" key="14">
    <source>
        <dbReference type="EnsemblPlants" id="KRH05679"/>
    </source>
</evidence>
<dbReference type="GO" id="GO:0038023">
    <property type="term" value="F:signaling receptor activity"/>
    <property type="evidence" value="ECO:0000318"/>
    <property type="project" value="GO_Central"/>
</dbReference>
<feature type="domain" description="Ionotropic glutamate receptor C-terminal" evidence="12">
    <location>
        <begin position="241"/>
        <end position="499"/>
    </location>
</feature>
<feature type="transmembrane region" description="Helical" evidence="11">
    <location>
        <begin position="386"/>
        <end position="405"/>
    </location>
</feature>
<keyword evidence="6 11" id="KW-0472">Membrane</keyword>
<dbReference type="PANTHER" id="PTHR18966">
    <property type="entry name" value="IONOTROPIC GLUTAMATE RECEPTOR"/>
    <property type="match status" value="1"/>
</dbReference>
<evidence type="ECO:0000256" key="3">
    <source>
        <dbReference type="ARBA" id="ARBA00022692"/>
    </source>
</evidence>
<keyword evidence="4 11" id="KW-1133">Transmembrane helix</keyword>
<dbReference type="HOGENOM" id="CLU_007358_0_2_1"/>
<evidence type="ECO:0000256" key="1">
    <source>
        <dbReference type="ARBA" id="ARBA00004141"/>
    </source>
</evidence>
<dbReference type="Gene3D" id="1.10.287.70">
    <property type="match status" value="1"/>
</dbReference>
<dbReference type="SMART" id="SM00079">
    <property type="entry name" value="PBPe"/>
    <property type="match status" value="1"/>
</dbReference>
<dbReference type="FunFam" id="1.10.287.70:FF:000172">
    <property type="entry name" value="Glutamate receptor"/>
    <property type="match status" value="1"/>
</dbReference>
<keyword evidence="15" id="KW-1185">Reference proteome</keyword>
<dbReference type="InterPro" id="IPR028082">
    <property type="entry name" value="Peripla_BP_I"/>
</dbReference>
<keyword evidence="2" id="KW-0813">Transport</keyword>
<dbReference type="STRING" id="3847.K7MNP8"/>
<evidence type="ECO:0000256" key="9">
    <source>
        <dbReference type="ARBA" id="ARBA00023286"/>
    </source>
</evidence>
<keyword evidence="10" id="KW-0407">Ion channel</keyword>
<dbReference type="InParanoid" id="K7MNP8"/>
<feature type="transmembrane region" description="Helical" evidence="11">
    <location>
        <begin position="517"/>
        <end position="540"/>
    </location>
</feature>
<evidence type="ECO:0000256" key="10">
    <source>
        <dbReference type="ARBA" id="ARBA00023303"/>
    </source>
</evidence>
<evidence type="ECO:0000256" key="5">
    <source>
        <dbReference type="ARBA" id="ARBA00023065"/>
    </source>
</evidence>
<dbReference type="GO" id="GO:0005886">
    <property type="term" value="C:plasma membrane"/>
    <property type="evidence" value="ECO:0000318"/>
    <property type="project" value="GO_Central"/>
</dbReference>
<feature type="transmembrane region" description="Helical" evidence="11">
    <location>
        <begin position="362"/>
        <end position="380"/>
    </location>
</feature>
<dbReference type="EMBL" id="CM000850">
    <property type="protein sequence ID" value="KRH05679.1"/>
    <property type="molecule type" value="Genomic_DNA"/>
</dbReference>
<dbReference type="Gene3D" id="3.40.190.10">
    <property type="entry name" value="Periplasmic binding protein-like II"/>
    <property type="match status" value="2"/>
</dbReference>
<keyword evidence="3 11" id="KW-0812">Transmembrane</keyword>
<gene>
    <name evidence="13" type="ORF">GLYMA_17G241900</name>
</gene>
<accession>K7MNP8</accession>
<reference evidence="14" key="2">
    <citation type="submission" date="2018-02" db="UniProtKB">
        <authorList>
            <consortium name="EnsemblPlants"/>
        </authorList>
    </citation>
    <scope>IDENTIFICATION</scope>
    <source>
        <strain evidence="14">Williams 82</strain>
    </source>
</reference>
<dbReference type="Pfam" id="PF01094">
    <property type="entry name" value="ANF_receptor"/>
    <property type="match status" value="1"/>
</dbReference>
<dbReference type="InterPro" id="IPR015683">
    <property type="entry name" value="Ionotropic_Glu_rcpt"/>
</dbReference>
<evidence type="ECO:0000256" key="2">
    <source>
        <dbReference type="ARBA" id="ARBA00022448"/>
    </source>
</evidence>
<dbReference type="InterPro" id="IPR001828">
    <property type="entry name" value="ANF_lig-bd_rcpt"/>
</dbReference>
<proteinExistence type="predicted"/>
<evidence type="ECO:0000256" key="4">
    <source>
        <dbReference type="ARBA" id="ARBA00022989"/>
    </source>
</evidence>
<dbReference type="GO" id="GO:0015276">
    <property type="term" value="F:ligand-gated monoatomic ion channel activity"/>
    <property type="evidence" value="ECO:0000318"/>
    <property type="project" value="GO_Central"/>
</dbReference>
<dbReference type="Proteomes" id="UP000008827">
    <property type="component" value="Chromosome 17"/>
</dbReference>
<dbReference type="FunFam" id="3.40.50.2300:FF:000188">
    <property type="entry name" value="Glutamate receptor"/>
    <property type="match status" value="1"/>
</dbReference>
<dbReference type="SUPFAM" id="SSF53822">
    <property type="entry name" value="Periplasmic binding protein-like I"/>
    <property type="match status" value="1"/>
</dbReference>
<evidence type="ECO:0000259" key="12">
    <source>
        <dbReference type="SMART" id="SM00079"/>
    </source>
</evidence>
<dbReference type="PaxDb" id="3847-GLYMA17G36041.1"/>
<reference evidence="13 14" key="1">
    <citation type="journal article" date="2010" name="Nature">
        <title>Genome sequence of the palaeopolyploid soybean.</title>
        <authorList>
            <person name="Schmutz J."/>
            <person name="Cannon S.B."/>
            <person name="Schlueter J."/>
            <person name="Ma J."/>
            <person name="Mitros T."/>
            <person name="Nelson W."/>
            <person name="Hyten D.L."/>
            <person name="Song Q."/>
            <person name="Thelen J.J."/>
            <person name="Cheng J."/>
            <person name="Xu D."/>
            <person name="Hellsten U."/>
            <person name="May G.D."/>
            <person name="Yu Y."/>
            <person name="Sakurai T."/>
            <person name="Umezawa T."/>
            <person name="Bhattacharyya M.K."/>
            <person name="Sandhu D."/>
            <person name="Valliyodan B."/>
            <person name="Lindquist E."/>
            <person name="Peto M."/>
            <person name="Grant D."/>
            <person name="Shu S."/>
            <person name="Goodstein D."/>
            <person name="Barry K."/>
            <person name="Futrell-Griggs M."/>
            <person name="Abernathy B."/>
            <person name="Du J."/>
            <person name="Tian Z."/>
            <person name="Zhu L."/>
            <person name="Gill N."/>
            <person name="Joshi T."/>
            <person name="Libault M."/>
            <person name="Sethuraman A."/>
            <person name="Zhang X.-C."/>
            <person name="Shinozaki K."/>
            <person name="Nguyen H.T."/>
            <person name="Wing R.A."/>
            <person name="Cregan P."/>
            <person name="Specht J."/>
            <person name="Grimwood J."/>
            <person name="Rokhsar D."/>
            <person name="Stacey G."/>
            <person name="Shoemaker R.C."/>
            <person name="Jackson S.A."/>
        </authorList>
    </citation>
    <scope>NUCLEOTIDE SEQUENCE</scope>
    <source>
        <strain evidence="14">cv. Williams 82</strain>
        <tissue evidence="13">Callus</tissue>
    </source>
</reference>
<keyword evidence="9" id="KW-1071">Ligand-gated ion channel</keyword>
<comment type="subcellular location">
    <subcellularLocation>
        <location evidence="1">Membrane</location>
        <topology evidence="1">Multi-pass membrane protein</topology>
    </subcellularLocation>
</comment>
<name>K7MNP8_SOYBN</name>
<keyword evidence="7" id="KW-0675">Receptor</keyword>
<dbReference type="eggNOG" id="KOG1052">
    <property type="taxonomic scope" value="Eukaryota"/>
</dbReference>
<protein>
    <recommendedName>
        <fullName evidence="12">Ionotropic glutamate receptor C-terminal domain-containing protein</fullName>
    </recommendedName>
</protein>
<feature type="transmembrane region" description="Helical" evidence="11">
    <location>
        <begin position="417"/>
        <end position="437"/>
    </location>
</feature>
<evidence type="ECO:0000256" key="6">
    <source>
        <dbReference type="ARBA" id="ARBA00023136"/>
    </source>
</evidence>
<dbReference type="Gene3D" id="3.40.50.2300">
    <property type="match status" value="1"/>
</dbReference>
<keyword evidence="5" id="KW-0406">Ion transport</keyword>
<dbReference type="Pfam" id="PF00060">
    <property type="entry name" value="Lig_chan"/>
    <property type="match status" value="1"/>
</dbReference>
<dbReference type="Gramene" id="KRH05679">
    <property type="protein sequence ID" value="KRH05679"/>
    <property type="gene ID" value="GLYMA_17G241900"/>
</dbReference>
<evidence type="ECO:0000256" key="11">
    <source>
        <dbReference type="SAM" id="Phobius"/>
    </source>
</evidence>
<dbReference type="SMR" id="K7MNP8"/>
<organism evidence="13">
    <name type="scientific">Glycine max</name>
    <name type="common">Soybean</name>
    <name type="synonym">Glycine hispida</name>
    <dbReference type="NCBI Taxonomy" id="3847"/>
    <lineage>
        <taxon>Eukaryota</taxon>
        <taxon>Viridiplantae</taxon>
        <taxon>Streptophyta</taxon>
        <taxon>Embryophyta</taxon>
        <taxon>Tracheophyta</taxon>
        <taxon>Spermatophyta</taxon>
        <taxon>Magnoliopsida</taxon>
        <taxon>eudicotyledons</taxon>
        <taxon>Gunneridae</taxon>
        <taxon>Pentapetalae</taxon>
        <taxon>rosids</taxon>
        <taxon>fabids</taxon>
        <taxon>Fabales</taxon>
        <taxon>Fabaceae</taxon>
        <taxon>Papilionoideae</taxon>
        <taxon>50 kb inversion clade</taxon>
        <taxon>NPAAA clade</taxon>
        <taxon>indigoferoid/millettioid clade</taxon>
        <taxon>Phaseoleae</taxon>
        <taxon>Glycine</taxon>
        <taxon>Glycine subgen. Soja</taxon>
    </lineage>
</organism>
<reference evidence="13" key="3">
    <citation type="submission" date="2018-07" db="EMBL/GenBank/DDBJ databases">
        <title>WGS assembly of Glycine max.</title>
        <authorList>
            <person name="Schmutz J."/>
            <person name="Cannon S."/>
            <person name="Schlueter J."/>
            <person name="Ma J."/>
            <person name="Mitros T."/>
            <person name="Nelson W."/>
            <person name="Hyten D."/>
            <person name="Song Q."/>
            <person name="Thelen J."/>
            <person name="Cheng J."/>
            <person name="Xu D."/>
            <person name="Hellsten U."/>
            <person name="May G."/>
            <person name="Yu Y."/>
            <person name="Sakurai T."/>
            <person name="Umezawa T."/>
            <person name="Bhattacharyya M."/>
            <person name="Sandhu D."/>
            <person name="Valliyodan B."/>
            <person name="Lindquist E."/>
            <person name="Peto M."/>
            <person name="Grant D."/>
            <person name="Shu S."/>
            <person name="Goodstein D."/>
            <person name="Barry K."/>
            <person name="Futrell-Griggs M."/>
            <person name="Abernathy B."/>
            <person name="Du J."/>
            <person name="Tian Z."/>
            <person name="Zhu L."/>
            <person name="Gill N."/>
            <person name="Joshi T."/>
            <person name="Libault M."/>
            <person name="Sethuraman A."/>
            <person name="Zhang X."/>
            <person name="Shinozaki K."/>
            <person name="Nguyen H."/>
            <person name="Wing R."/>
            <person name="Cregan P."/>
            <person name="Specht J."/>
            <person name="Grimwood J."/>
            <person name="Rokhsar D."/>
            <person name="Stacey G."/>
            <person name="Shoemaker R."/>
            <person name="Jackson S."/>
        </authorList>
    </citation>
    <scope>NUCLEOTIDE SEQUENCE</scope>
    <source>
        <tissue evidence="13">Callus</tissue>
    </source>
</reference>
<evidence type="ECO:0000313" key="13">
    <source>
        <dbReference type="EMBL" id="KRH05679.1"/>
    </source>
</evidence>
<dbReference type="EnsemblPlants" id="KRH05679">
    <property type="protein sequence ID" value="KRH05679"/>
    <property type="gene ID" value="GLYMA_17G241900"/>
</dbReference>
<evidence type="ECO:0000256" key="7">
    <source>
        <dbReference type="ARBA" id="ARBA00023170"/>
    </source>
</evidence>
<sequence>MSPFTCTSSIIHEFNWRKVTAIYEHSNFFASHSEILTRLSYSLSLVNAEIDHYVAFPSIIITLSNPIENYIEQELVRLKNKSNRVFLLIQSSLEFSTLLFEKVRQMGMMEEGSEWIITDDVATHLDSLDSSIMFNMQGIMGCKTTFMETSETFKRFKFVFGRKFGLEYPEEENSQLPSIFALRAYDAVWTIAHALKKSQGNFFFLIRKYFTVLLGSVDWPGGLKTVPKGWAYNSTEGRPLKIGVPAIDPCPQFVNVSHDKRLNETQFTGFSINVFESVVKRRPYHLPFVFVPFYGSYDQIVEQVNNKDLDAAVGDIQVVEHRYAFAEFSHPYVESGIAMVVKVKADRSKETWMFMDAFTKEMWMLMAVMHLFIAFVIWFIEGENNSELKSLGAILWFSVTTLFFVHREPVKSNLARAVLAPWLFAILIVTSSFTASLSSMMTVSHLEPSVPDIQTLLGTNAIIGCNKNTFLAFPKGSSLAIDISRATLKAIESGEGQTHCGSTGSKIQNEQLGSQPFFGLFAICGAIGLFGLLATIIHFVNRNGHTFMNCISLLQLQRGL</sequence>